<organism evidence="3 4">
    <name type="scientific">Bursaphelenchus okinawaensis</name>
    <dbReference type="NCBI Taxonomy" id="465554"/>
    <lineage>
        <taxon>Eukaryota</taxon>
        <taxon>Metazoa</taxon>
        <taxon>Ecdysozoa</taxon>
        <taxon>Nematoda</taxon>
        <taxon>Chromadorea</taxon>
        <taxon>Rhabditida</taxon>
        <taxon>Tylenchina</taxon>
        <taxon>Tylenchomorpha</taxon>
        <taxon>Aphelenchoidea</taxon>
        <taxon>Aphelenchoididae</taxon>
        <taxon>Bursaphelenchus</taxon>
    </lineage>
</organism>
<evidence type="ECO:0000256" key="1">
    <source>
        <dbReference type="SAM" id="MobiDB-lite"/>
    </source>
</evidence>
<reference evidence="3" key="1">
    <citation type="submission" date="2020-09" db="EMBL/GenBank/DDBJ databases">
        <authorList>
            <person name="Kikuchi T."/>
        </authorList>
    </citation>
    <scope>NUCLEOTIDE SEQUENCE</scope>
    <source>
        <strain evidence="3">SH1</strain>
    </source>
</reference>
<keyword evidence="2" id="KW-0812">Transmembrane</keyword>
<sequence length="118" mass="13489">MAASEMSIEKMVKEKPKGESKMISSMEKDEALQEPTIVERKRKLKKEKETEVETVKEKPEETKQDEVTTASAMTDVEDEERRKIVRKYMIYLGVLVSEAVLMTIVLLVGVVYVAVFMS</sequence>
<dbReference type="Proteomes" id="UP000783686">
    <property type="component" value="Unassembled WGS sequence"/>
</dbReference>
<feature type="compositionally biased region" description="Basic and acidic residues" evidence="1">
    <location>
        <begin position="7"/>
        <end position="31"/>
    </location>
</feature>
<dbReference type="EMBL" id="CAJFDH010000006">
    <property type="protein sequence ID" value="CAD5228460.1"/>
    <property type="molecule type" value="Genomic_DNA"/>
</dbReference>
<evidence type="ECO:0000256" key="2">
    <source>
        <dbReference type="SAM" id="Phobius"/>
    </source>
</evidence>
<gene>
    <name evidence="3" type="ORF">BOKJ2_LOCUS12689</name>
</gene>
<dbReference type="EMBL" id="CAJFCW020000006">
    <property type="protein sequence ID" value="CAG9124512.1"/>
    <property type="molecule type" value="Genomic_DNA"/>
</dbReference>
<dbReference type="OrthoDB" id="10600973at2759"/>
<dbReference type="AlphaFoldDB" id="A0A811LNK3"/>
<evidence type="ECO:0000313" key="4">
    <source>
        <dbReference type="Proteomes" id="UP000614601"/>
    </source>
</evidence>
<feature type="transmembrane region" description="Helical" evidence="2">
    <location>
        <begin position="90"/>
        <end position="115"/>
    </location>
</feature>
<keyword evidence="2" id="KW-0472">Membrane</keyword>
<protein>
    <submittedName>
        <fullName evidence="3">Uncharacterized protein</fullName>
    </submittedName>
</protein>
<comment type="caution">
    <text evidence="3">The sequence shown here is derived from an EMBL/GenBank/DDBJ whole genome shotgun (WGS) entry which is preliminary data.</text>
</comment>
<proteinExistence type="predicted"/>
<keyword evidence="4" id="KW-1185">Reference proteome</keyword>
<feature type="region of interest" description="Disordered" evidence="1">
    <location>
        <begin position="1"/>
        <end position="74"/>
    </location>
</feature>
<keyword evidence="2" id="KW-1133">Transmembrane helix</keyword>
<accession>A0A811LNK3</accession>
<name>A0A811LNK3_9BILA</name>
<feature type="compositionally biased region" description="Basic and acidic residues" evidence="1">
    <location>
        <begin position="46"/>
        <end position="66"/>
    </location>
</feature>
<dbReference type="Proteomes" id="UP000614601">
    <property type="component" value="Unassembled WGS sequence"/>
</dbReference>
<evidence type="ECO:0000313" key="3">
    <source>
        <dbReference type="EMBL" id="CAD5228460.1"/>
    </source>
</evidence>